<evidence type="ECO:0000313" key="3">
    <source>
        <dbReference type="EMBL" id="OEV14102.1"/>
    </source>
</evidence>
<proteinExistence type="predicted"/>
<dbReference type="AlphaFoldDB" id="A0A1E7LCZ7"/>
<dbReference type="InterPro" id="IPR028204">
    <property type="entry name" value="Tricorn_C1"/>
</dbReference>
<feature type="region of interest" description="Disordered" evidence="1">
    <location>
        <begin position="310"/>
        <end position="334"/>
    </location>
</feature>
<dbReference type="Pfam" id="PF03572">
    <property type="entry name" value="Peptidase_S41"/>
    <property type="match status" value="1"/>
</dbReference>
<dbReference type="SUPFAM" id="SSF52096">
    <property type="entry name" value="ClpP/crotonase"/>
    <property type="match status" value="1"/>
</dbReference>
<dbReference type="Pfam" id="PF14684">
    <property type="entry name" value="Tricorn_C1"/>
    <property type="match status" value="1"/>
</dbReference>
<dbReference type="EMBL" id="LJGW01000021">
    <property type="protein sequence ID" value="OEV14102.1"/>
    <property type="molecule type" value="Genomic_DNA"/>
</dbReference>
<feature type="region of interest" description="Disordered" evidence="1">
    <location>
        <begin position="49"/>
        <end position="68"/>
    </location>
</feature>
<accession>A0A1E7LCZ7</accession>
<dbReference type="PATRIC" id="fig|518642.10.peg.4150"/>
<name>A0A1E7LCZ7_9ACTN</name>
<dbReference type="Proteomes" id="UP000176005">
    <property type="component" value="Unassembled WGS sequence"/>
</dbReference>
<organism evidence="3 4">
    <name type="scientific">Streptomyces nanshensis</name>
    <dbReference type="NCBI Taxonomy" id="518642"/>
    <lineage>
        <taxon>Bacteria</taxon>
        <taxon>Bacillati</taxon>
        <taxon>Actinomycetota</taxon>
        <taxon>Actinomycetes</taxon>
        <taxon>Kitasatosporales</taxon>
        <taxon>Streptomycetaceae</taxon>
        <taxon>Streptomyces</taxon>
    </lineage>
</organism>
<evidence type="ECO:0000259" key="2">
    <source>
        <dbReference type="SMART" id="SM00245"/>
    </source>
</evidence>
<evidence type="ECO:0000313" key="4">
    <source>
        <dbReference type="Proteomes" id="UP000176005"/>
    </source>
</evidence>
<sequence>MASAQDSGRSSAGSPAGLWRVDGYGTVLAVGEKRVQEYQTTGVSCLEGPAARRTGGHGRSARYATGDGTSFTLRSRAGSAHRATMRWEQSPGHRELRRIESLPERCDRSVPKGPVATFDVFWQTFAENYPFFAAKGVDWEEVRDRYRPRVHAGTSRAQLFEIFRKMAAPLYDAHVAVLAGETGTFGRVRPGTEAPTPELDATVRTFVERRDLKDGTLREFGKGRIGYADLPDGQGYLRLSGFVGYTGGDYASQRAELRRALGAVFTAERTRRLTGLIVDLRVNGGGSDSLALELAGRLTGRPYFAYAKAARNDPSDPERFTRPQPVHVRPAAGAPRYTGPVAVLTGGSTVSAGETFTQALMERPDRTVRIGQPTQGVFSDTLERRLPNGWSVMLPNEEFRTRHGRTFDGTGIPPHLTEPVFTDEEFAHDRDSAFDRARRELTAARERGGRS</sequence>
<protein>
    <submittedName>
        <fullName evidence="3">Protease</fullName>
    </submittedName>
</protein>
<dbReference type="PANTHER" id="PTHR11261:SF3">
    <property type="entry name" value="RETINOL-BINDING PROTEIN 3"/>
    <property type="match status" value="1"/>
</dbReference>
<reference evidence="3 4" key="1">
    <citation type="journal article" date="2016" name="Front. Microbiol.">
        <title>Comparative Genomics Analysis of Streptomyces Species Reveals Their Adaptation to the Marine Environment and Their Diversity at the Genomic Level.</title>
        <authorList>
            <person name="Tian X."/>
            <person name="Zhang Z."/>
            <person name="Yang T."/>
            <person name="Chen M."/>
            <person name="Li J."/>
            <person name="Chen F."/>
            <person name="Yang J."/>
            <person name="Li W."/>
            <person name="Zhang B."/>
            <person name="Zhang Z."/>
            <person name="Wu J."/>
            <person name="Zhang C."/>
            <person name="Long L."/>
            <person name="Xiao J."/>
        </authorList>
    </citation>
    <scope>NUCLEOTIDE SEQUENCE [LARGE SCALE GENOMIC DNA]</scope>
    <source>
        <strain evidence="3 4">SCSIO 10429</strain>
    </source>
</reference>
<keyword evidence="3" id="KW-0378">Hydrolase</keyword>
<dbReference type="Gene3D" id="3.30.750.44">
    <property type="match status" value="1"/>
</dbReference>
<dbReference type="CDD" id="cd07563">
    <property type="entry name" value="Peptidase_S41_IRBP"/>
    <property type="match status" value="1"/>
</dbReference>
<feature type="domain" description="Tail specific protease" evidence="2">
    <location>
        <begin position="205"/>
        <end position="419"/>
    </location>
</feature>
<comment type="caution">
    <text evidence="3">The sequence shown here is derived from an EMBL/GenBank/DDBJ whole genome shotgun (WGS) entry which is preliminary data.</text>
</comment>
<dbReference type="GO" id="GO:0008236">
    <property type="term" value="F:serine-type peptidase activity"/>
    <property type="evidence" value="ECO:0007669"/>
    <property type="project" value="InterPro"/>
</dbReference>
<keyword evidence="4" id="KW-1185">Reference proteome</keyword>
<dbReference type="SMART" id="SM00245">
    <property type="entry name" value="TSPc"/>
    <property type="match status" value="1"/>
</dbReference>
<gene>
    <name evidence="3" type="ORF">AN218_00735</name>
</gene>
<dbReference type="GO" id="GO:0006508">
    <property type="term" value="P:proteolysis"/>
    <property type="evidence" value="ECO:0007669"/>
    <property type="project" value="UniProtKB-KW"/>
</dbReference>
<dbReference type="Gene3D" id="3.90.226.10">
    <property type="entry name" value="2-enoyl-CoA Hydratase, Chain A, domain 1"/>
    <property type="match status" value="1"/>
</dbReference>
<feature type="compositionally biased region" description="Basic and acidic residues" evidence="1">
    <location>
        <begin position="310"/>
        <end position="321"/>
    </location>
</feature>
<evidence type="ECO:0000256" key="1">
    <source>
        <dbReference type="SAM" id="MobiDB-lite"/>
    </source>
</evidence>
<keyword evidence="3" id="KW-0645">Protease</keyword>
<dbReference type="InterPro" id="IPR005151">
    <property type="entry name" value="Tail-specific_protease"/>
</dbReference>
<dbReference type="InterPro" id="IPR029045">
    <property type="entry name" value="ClpP/crotonase-like_dom_sf"/>
</dbReference>
<dbReference type="PANTHER" id="PTHR11261">
    <property type="entry name" value="INTERPHOTORECEPTOR RETINOID-BINDING PROTEIN"/>
    <property type="match status" value="1"/>
</dbReference>